<name>A0A4R3MVT6_9GAMM</name>
<feature type="coiled-coil region" evidence="2">
    <location>
        <begin position="201"/>
        <end position="328"/>
    </location>
</feature>
<evidence type="ECO:0000313" key="4">
    <source>
        <dbReference type="Proteomes" id="UP000295717"/>
    </source>
</evidence>
<dbReference type="InterPro" id="IPR016772">
    <property type="entry name" value="UCP020408"/>
</dbReference>
<sequence length="450" mass="50641">MQQPFTLAGTPETQGPAALAQAMEHAMTPQEAFDPAASAEVIEILRRPQPPLAPVKSGRRKLWDVPHKYHCPIIGTCLTVAELRRIGERHAWRTCARPTDYEIHISFVSAASERNSLSLATQKLLEKKYAATVKRYDSARTPEALIALWSESLASGEVPGALWALMTHPRADQSVLVLAYEDVHMLSHQIGAGQRADLKRLTETRAELARLQREFDTLQKRFRQQSGESEQRIARLETTLREREAECERLARRERELVEQVSASGALERQHLLTRLENELADAQSRLETSGREAANWRQQWESAQADIRRMDAARLEKEAECEALERLVTLHLTNPCTDCPNETCDCRADLAGRLVLCVGGRKPLVEQYRHLVARCNGRFDHHDGGLEDSHHRLEAMLAAADAVVCATDYVSHSAYYRTKRFCKRLDKPHILLGNSGLSAFALALERVAN</sequence>
<accession>A0A4R3MVT6</accession>
<organism evidence="3 4">
    <name type="scientific">Thiobaca trueperi</name>
    <dbReference type="NCBI Taxonomy" id="127458"/>
    <lineage>
        <taxon>Bacteria</taxon>
        <taxon>Pseudomonadati</taxon>
        <taxon>Pseudomonadota</taxon>
        <taxon>Gammaproteobacteria</taxon>
        <taxon>Chromatiales</taxon>
        <taxon>Chromatiaceae</taxon>
        <taxon>Thiobaca</taxon>
    </lineage>
</organism>
<evidence type="ECO:0000313" key="3">
    <source>
        <dbReference type="EMBL" id="TCT17984.1"/>
    </source>
</evidence>
<gene>
    <name evidence="3" type="ORF">EDC35_11622</name>
</gene>
<keyword evidence="2" id="KW-0175">Coiled coil</keyword>
<dbReference type="AlphaFoldDB" id="A0A4R3MVT6"/>
<comment type="caution">
    <text evidence="3">The sequence shown here is derived from an EMBL/GenBank/DDBJ whole genome shotgun (WGS) entry which is preliminary data.</text>
</comment>
<dbReference type="RefSeq" id="WP_132978708.1">
    <property type="nucleotide sequence ID" value="NZ_SMAO01000016.1"/>
</dbReference>
<evidence type="ECO:0000256" key="1">
    <source>
        <dbReference type="ARBA" id="ARBA00007189"/>
    </source>
</evidence>
<dbReference type="Pfam" id="PF10087">
    <property type="entry name" value="DUF2325"/>
    <property type="match status" value="1"/>
</dbReference>
<keyword evidence="4" id="KW-1185">Reference proteome</keyword>
<dbReference type="Proteomes" id="UP000295717">
    <property type="component" value="Unassembled WGS sequence"/>
</dbReference>
<reference evidence="3 4" key="1">
    <citation type="submission" date="2019-03" db="EMBL/GenBank/DDBJ databases">
        <title>Genomic Encyclopedia of Type Strains, Phase IV (KMG-IV): sequencing the most valuable type-strain genomes for metagenomic binning, comparative biology and taxonomic classification.</title>
        <authorList>
            <person name="Goeker M."/>
        </authorList>
    </citation>
    <scope>NUCLEOTIDE SEQUENCE [LARGE SCALE GENOMIC DNA]</scope>
    <source>
        <strain evidence="3 4">DSM 13587</strain>
    </source>
</reference>
<dbReference type="EMBL" id="SMAO01000016">
    <property type="protein sequence ID" value="TCT17984.1"/>
    <property type="molecule type" value="Genomic_DNA"/>
</dbReference>
<evidence type="ECO:0000256" key="2">
    <source>
        <dbReference type="SAM" id="Coils"/>
    </source>
</evidence>
<protein>
    <submittedName>
        <fullName evidence="3">Uncharacterized protein DUF2325</fullName>
    </submittedName>
</protein>
<proteinExistence type="inferred from homology"/>
<comment type="similarity">
    <text evidence="1">Belongs to the UPF0751 family.</text>
</comment>
<dbReference type="OrthoDB" id="5296275at2"/>